<dbReference type="Pfam" id="PF01594">
    <property type="entry name" value="AI-2E_transport"/>
    <property type="match status" value="1"/>
</dbReference>
<keyword evidence="3" id="KW-0813">Transport</keyword>
<keyword evidence="5 9" id="KW-0812">Transmembrane</keyword>
<sequence>MKKVTNTQTWKDLRLWIILITYAVLLTVFLFRFSFIMAAFLSFLALFRSLFYAIGIAFVLNIPMRKLERLMKKRFAKNGFLYKRVRGIAIFFTLILALVVLIVVGSLIIPSLVDSLIQLFQNLPALFNGVVRSLDEVLAYLHIDFQVQDIASVEKFLDMSWSSVISNAVAFLSNSFSGIMDNAMAFSSTFFTWFTAFMFSLYLLSGKEKFIRQGKKLIVVLLPRQQAEFVLACGTKANRIFTSFVSGQLMEACILGVLYYTTMRLFHFPYAELIATMIAVMSIVPVLGPMLAMAIGAVMILSQDALQALEFIVYYQILSQIEDNYIYPKVVGNSVGLPGLWVLLSIFVFGDLFGFIGMITAVPTAAFLYVLFAELVNQRLAKERILVDHDKVIFPKEEAEKAPFDYEEEEELPFDPLAFSEEQEQ</sequence>
<evidence type="ECO:0000256" key="8">
    <source>
        <dbReference type="SAM" id="MobiDB-lite"/>
    </source>
</evidence>
<organism evidence="10 11">
    <name type="scientific">Massilicoli timonensis</name>
    <dbReference type="NCBI Taxonomy" id="2015901"/>
    <lineage>
        <taxon>Bacteria</taxon>
        <taxon>Bacillati</taxon>
        <taxon>Bacillota</taxon>
        <taxon>Erysipelotrichia</taxon>
        <taxon>Erysipelotrichales</taxon>
        <taxon>Erysipelotrichaceae</taxon>
        <taxon>Massilicoli</taxon>
    </lineage>
</organism>
<evidence type="ECO:0000313" key="10">
    <source>
        <dbReference type="EMBL" id="MCQ5120811.1"/>
    </source>
</evidence>
<dbReference type="RefSeq" id="WP_102267394.1">
    <property type="nucleotide sequence ID" value="NZ_CALVCM010000017.1"/>
</dbReference>
<protein>
    <submittedName>
        <fullName evidence="10">AI-2E family transporter</fullName>
    </submittedName>
</protein>
<feature type="transmembrane region" description="Helical" evidence="9">
    <location>
        <begin position="240"/>
        <end position="261"/>
    </location>
</feature>
<keyword evidence="6 9" id="KW-1133">Transmembrane helix</keyword>
<evidence type="ECO:0000256" key="1">
    <source>
        <dbReference type="ARBA" id="ARBA00004651"/>
    </source>
</evidence>
<dbReference type="Proteomes" id="UP001524435">
    <property type="component" value="Unassembled WGS sequence"/>
</dbReference>
<dbReference type="EMBL" id="JANGCH010000001">
    <property type="protein sequence ID" value="MCQ5120811.1"/>
    <property type="molecule type" value="Genomic_DNA"/>
</dbReference>
<evidence type="ECO:0000313" key="11">
    <source>
        <dbReference type="Proteomes" id="UP001524435"/>
    </source>
</evidence>
<proteinExistence type="inferred from homology"/>
<accession>A0ABT1SHX7</accession>
<evidence type="ECO:0000256" key="6">
    <source>
        <dbReference type="ARBA" id="ARBA00022989"/>
    </source>
</evidence>
<feature type="transmembrane region" description="Helical" evidence="9">
    <location>
        <begin position="85"/>
        <end position="109"/>
    </location>
</feature>
<evidence type="ECO:0000256" key="2">
    <source>
        <dbReference type="ARBA" id="ARBA00009773"/>
    </source>
</evidence>
<comment type="similarity">
    <text evidence="2">Belongs to the autoinducer-2 exporter (AI-2E) (TC 2.A.86) family.</text>
</comment>
<reference evidence="10 11" key="1">
    <citation type="submission" date="2022-06" db="EMBL/GenBank/DDBJ databases">
        <title>Isolation of gut microbiota from human fecal samples.</title>
        <authorList>
            <person name="Pamer E.G."/>
            <person name="Barat B."/>
            <person name="Waligurski E."/>
            <person name="Medina S."/>
            <person name="Paddock L."/>
            <person name="Mostad J."/>
        </authorList>
    </citation>
    <scope>NUCLEOTIDE SEQUENCE [LARGE SCALE GENOMIC DNA]</scope>
    <source>
        <strain evidence="10 11">DFI.6.1</strain>
    </source>
</reference>
<feature type="transmembrane region" description="Helical" evidence="9">
    <location>
        <begin position="183"/>
        <end position="204"/>
    </location>
</feature>
<comment type="subcellular location">
    <subcellularLocation>
        <location evidence="1">Cell membrane</location>
        <topology evidence="1">Multi-pass membrane protein</topology>
    </subcellularLocation>
</comment>
<feature type="transmembrane region" description="Helical" evidence="9">
    <location>
        <begin position="37"/>
        <end position="64"/>
    </location>
</feature>
<keyword evidence="4" id="KW-1003">Cell membrane</keyword>
<comment type="caution">
    <text evidence="10">The sequence shown here is derived from an EMBL/GenBank/DDBJ whole genome shotgun (WGS) entry which is preliminary data.</text>
</comment>
<evidence type="ECO:0000256" key="3">
    <source>
        <dbReference type="ARBA" id="ARBA00022448"/>
    </source>
</evidence>
<evidence type="ECO:0000256" key="7">
    <source>
        <dbReference type="ARBA" id="ARBA00023136"/>
    </source>
</evidence>
<feature type="transmembrane region" description="Helical" evidence="9">
    <location>
        <begin position="330"/>
        <end position="349"/>
    </location>
</feature>
<feature type="transmembrane region" description="Helical" evidence="9">
    <location>
        <begin position="273"/>
        <end position="301"/>
    </location>
</feature>
<name>A0ABT1SHX7_9FIRM</name>
<keyword evidence="11" id="KW-1185">Reference proteome</keyword>
<dbReference type="InterPro" id="IPR002549">
    <property type="entry name" value="AI-2E-like"/>
</dbReference>
<dbReference type="PANTHER" id="PTHR21716:SF53">
    <property type="entry name" value="PERMEASE PERM-RELATED"/>
    <property type="match status" value="1"/>
</dbReference>
<feature type="transmembrane region" description="Helical" evidence="9">
    <location>
        <begin position="12"/>
        <end position="31"/>
    </location>
</feature>
<evidence type="ECO:0000256" key="9">
    <source>
        <dbReference type="SAM" id="Phobius"/>
    </source>
</evidence>
<evidence type="ECO:0000256" key="5">
    <source>
        <dbReference type="ARBA" id="ARBA00022692"/>
    </source>
</evidence>
<feature type="transmembrane region" description="Helical" evidence="9">
    <location>
        <begin position="355"/>
        <end position="376"/>
    </location>
</feature>
<dbReference type="PANTHER" id="PTHR21716">
    <property type="entry name" value="TRANSMEMBRANE PROTEIN"/>
    <property type="match status" value="1"/>
</dbReference>
<gene>
    <name evidence="10" type="ORF">NE663_00880</name>
</gene>
<evidence type="ECO:0000256" key="4">
    <source>
        <dbReference type="ARBA" id="ARBA00022475"/>
    </source>
</evidence>
<keyword evidence="7 9" id="KW-0472">Membrane</keyword>
<feature type="region of interest" description="Disordered" evidence="8">
    <location>
        <begin position="404"/>
        <end position="425"/>
    </location>
</feature>